<evidence type="ECO:0000313" key="9">
    <source>
        <dbReference type="Proteomes" id="UP000244792"/>
    </source>
</evidence>
<dbReference type="GO" id="GO:0005737">
    <property type="term" value="C:cytoplasm"/>
    <property type="evidence" value="ECO:0007669"/>
    <property type="project" value="UniProtKB-SubCell"/>
</dbReference>
<dbReference type="PANTHER" id="PTHR42891:SF1">
    <property type="entry name" value="D-GLYCERO-BETA-D-MANNO-HEPTOSE-1,7-BISPHOSPHATE 7-PHOSPHATASE"/>
    <property type="match status" value="1"/>
</dbReference>
<evidence type="ECO:0000313" key="8">
    <source>
        <dbReference type="EMBL" id="AWB09540.1"/>
    </source>
</evidence>
<dbReference type="InterPro" id="IPR006543">
    <property type="entry name" value="Histidinol-phos"/>
</dbReference>
<dbReference type="NCBIfam" id="TIGR01662">
    <property type="entry name" value="HAD-SF-IIIA"/>
    <property type="match status" value="1"/>
</dbReference>
<dbReference type="InterPro" id="IPR006549">
    <property type="entry name" value="HAD-SF_hydro_IIIA"/>
</dbReference>
<keyword evidence="9" id="KW-1185">Reference proteome</keyword>
<accession>A0A2R4VYK8</accession>
<evidence type="ECO:0000256" key="6">
    <source>
        <dbReference type="ARBA" id="ARBA00023277"/>
    </source>
</evidence>
<evidence type="ECO:0000256" key="4">
    <source>
        <dbReference type="ARBA" id="ARBA00022723"/>
    </source>
</evidence>
<keyword evidence="5" id="KW-0378">Hydrolase</keyword>
<name>A0A2R4VYK8_THEAF</name>
<protein>
    <recommendedName>
        <fullName evidence="7">D,D-heptose 1,7-bisphosphate phosphatase</fullName>
    </recommendedName>
</protein>
<dbReference type="PANTHER" id="PTHR42891">
    <property type="entry name" value="D-GLYCERO-BETA-D-MANNO-HEPTOSE-1,7-BISPHOSPHATE 7-PHOSPHATASE"/>
    <property type="match status" value="1"/>
</dbReference>
<dbReference type="Gene3D" id="3.40.50.1000">
    <property type="entry name" value="HAD superfamily/HAD-like"/>
    <property type="match status" value="1"/>
</dbReference>
<dbReference type="KEGG" id="taci:TDSAC_0153"/>
<evidence type="ECO:0000256" key="7">
    <source>
        <dbReference type="ARBA" id="ARBA00031828"/>
    </source>
</evidence>
<sequence>MITNQRGIAKRLMSEEDLQKIHNFMQDSLQKSAAKIDKIFYCPHDISDNCECRKPKPGMIVRALNELERDGVSINVPKYLIGDSESDMQTAKNAGITGLKIGKENKEFKNLYQAVKYLLKISS</sequence>
<gene>
    <name evidence="8" type="ORF">TDSAC_0153</name>
</gene>
<evidence type="ECO:0000256" key="5">
    <source>
        <dbReference type="ARBA" id="ARBA00022801"/>
    </source>
</evidence>
<dbReference type="GO" id="GO:0016791">
    <property type="term" value="F:phosphatase activity"/>
    <property type="evidence" value="ECO:0007669"/>
    <property type="project" value="InterPro"/>
</dbReference>
<dbReference type="Proteomes" id="UP000244792">
    <property type="component" value="Chromosome"/>
</dbReference>
<comment type="subcellular location">
    <subcellularLocation>
        <location evidence="1">Cytoplasm</location>
    </subcellularLocation>
</comment>
<dbReference type="InterPro" id="IPR004446">
    <property type="entry name" value="Heptose_bisP_phosphatase"/>
</dbReference>
<dbReference type="GO" id="GO:0046872">
    <property type="term" value="F:metal ion binding"/>
    <property type="evidence" value="ECO:0007669"/>
    <property type="project" value="UniProtKB-KW"/>
</dbReference>
<dbReference type="GO" id="GO:0005975">
    <property type="term" value="P:carbohydrate metabolic process"/>
    <property type="evidence" value="ECO:0007669"/>
    <property type="project" value="InterPro"/>
</dbReference>
<dbReference type="EMBL" id="CP020921">
    <property type="protein sequence ID" value="AWB09540.1"/>
    <property type="molecule type" value="Genomic_DNA"/>
</dbReference>
<dbReference type="InterPro" id="IPR036412">
    <property type="entry name" value="HAD-like_sf"/>
</dbReference>
<evidence type="ECO:0000256" key="2">
    <source>
        <dbReference type="ARBA" id="ARBA00005628"/>
    </source>
</evidence>
<dbReference type="Pfam" id="PF13242">
    <property type="entry name" value="Hydrolase_like"/>
    <property type="match status" value="1"/>
</dbReference>
<comment type="similarity">
    <text evidence="2">Belongs to the GmhB family.</text>
</comment>
<proteinExistence type="inferred from homology"/>
<evidence type="ECO:0000256" key="3">
    <source>
        <dbReference type="ARBA" id="ARBA00022490"/>
    </source>
</evidence>
<keyword evidence="6" id="KW-0119">Carbohydrate metabolism</keyword>
<keyword evidence="3" id="KW-0963">Cytoplasm</keyword>
<reference evidence="8 9" key="1">
    <citation type="submission" date="2017-04" db="EMBL/GenBank/DDBJ databases">
        <title>Genomic insights into metabolism of Thermodesulfobium acidiphilum.</title>
        <authorList>
            <person name="Toshchakov S.V."/>
            <person name="Frolov E.N."/>
            <person name="Kublanov I.V."/>
            <person name="Samarov N.I."/>
            <person name="Novikov A."/>
            <person name="Lebedinsky A.V."/>
            <person name="Bonch-Osmolovskaya E.A."/>
            <person name="Chernyh N.A."/>
        </authorList>
    </citation>
    <scope>NUCLEOTIDE SEQUENCE [LARGE SCALE GENOMIC DNA]</scope>
    <source>
        <strain evidence="8 9">3127-1</strain>
    </source>
</reference>
<dbReference type="AlphaFoldDB" id="A0A2R4VYK8"/>
<evidence type="ECO:0000256" key="1">
    <source>
        <dbReference type="ARBA" id="ARBA00004496"/>
    </source>
</evidence>
<organism evidence="8 9">
    <name type="scientific">Thermodesulfobium acidiphilum</name>
    <dbReference type="NCBI Taxonomy" id="1794699"/>
    <lineage>
        <taxon>Bacteria</taxon>
        <taxon>Pseudomonadati</taxon>
        <taxon>Thermodesulfobiota</taxon>
        <taxon>Thermodesulfobiia</taxon>
        <taxon>Thermodesulfobiales</taxon>
        <taxon>Thermodesulfobiaceae</taxon>
        <taxon>Thermodesulfobium</taxon>
    </lineage>
</organism>
<keyword evidence="4" id="KW-0479">Metal-binding</keyword>
<dbReference type="SUPFAM" id="SSF56784">
    <property type="entry name" value="HAD-like"/>
    <property type="match status" value="1"/>
</dbReference>
<dbReference type="NCBIfam" id="TIGR01656">
    <property type="entry name" value="Histidinol-ppas"/>
    <property type="match status" value="1"/>
</dbReference>
<dbReference type="InterPro" id="IPR023214">
    <property type="entry name" value="HAD_sf"/>
</dbReference>